<dbReference type="Gene3D" id="1.10.287.3980">
    <property type="match status" value="1"/>
</dbReference>
<evidence type="ECO:0000256" key="1">
    <source>
        <dbReference type="ARBA" id="ARBA00010111"/>
    </source>
</evidence>
<dbReference type="RefSeq" id="WP_009482735.1">
    <property type="nucleotide sequence ID" value="NZ_BSUO01000001.1"/>
</dbReference>
<protein>
    <recommendedName>
        <fullName evidence="4 5">Large ribosomal subunit protein bL34</fullName>
    </recommendedName>
</protein>
<evidence type="ECO:0000256" key="2">
    <source>
        <dbReference type="ARBA" id="ARBA00022980"/>
    </source>
</evidence>
<organism evidence="6 7">
    <name type="scientific">Mobilicoccus caccae</name>
    <dbReference type="NCBI Taxonomy" id="1859295"/>
    <lineage>
        <taxon>Bacteria</taxon>
        <taxon>Bacillati</taxon>
        <taxon>Actinomycetota</taxon>
        <taxon>Actinomycetes</taxon>
        <taxon>Micrococcales</taxon>
        <taxon>Dermatophilaceae</taxon>
        <taxon>Mobilicoccus</taxon>
    </lineage>
</organism>
<dbReference type="PANTHER" id="PTHR14503:SF4">
    <property type="entry name" value="LARGE RIBOSOMAL SUBUNIT PROTEIN BL34M"/>
    <property type="match status" value="1"/>
</dbReference>
<comment type="similarity">
    <text evidence="1 5">Belongs to the bacterial ribosomal protein bL34 family.</text>
</comment>
<dbReference type="HAMAP" id="MF_00391">
    <property type="entry name" value="Ribosomal_bL34"/>
    <property type="match status" value="1"/>
</dbReference>
<evidence type="ECO:0000313" key="7">
    <source>
        <dbReference type="Proteomes" id="UP001157126"/>
    </source>
</evidence>
<dbReference type="InterPro" id="IPR020939">
    <property type="entry name" value="Ribosomal_bL34_CS"/>
</dbReference>
<evidence type="ECO:0000313" key="6">
    <source>
        <dbReference type="EMBL" id="GMA41810.1"/>
    </source>
</evidence>
<sequence length="45" mass="5298">MSKRTFQPNNRRRAKTHGFRLRMSTRAGRSIIASRRLKGRKKLTA</sequence>
<name>A0ABQ6IV64_9MICO</name>
<keyword evidence="2 5" id="KW-0689">Ribosomal protein</keyword>
<proteinExistence type="inferred from homology"/>
<dbReference type="EMBL" id="BSUO01000001">
    <property type="protein sequence ID" value="GMA41810.1"/>
    <property type="molecule type" value="Genomic_DNA"/>
</dbReference>
<evidence type="ECO:0000256" key="4">
    <source>
        <dbReference type="ARBA" id="ARBA00035177"/>
    </source>
</evidence>
<dbReference type="Proteomes" id="UP001157126">
    <property type="component" value="Unassembled WGS sequence"/>
</dbReference>
<comment type="caution">
    <text evidence="6">The sequence shown here is derived from an EMBL/GenBank/DDBJ whole genome shotgun (WGS) entry which is preliminary data.</text>
</comment>
<keyword evidence="7" id="KW-1185">Reference proteome</keyword>
<keyword evidence="3 5" id="KW-0687">Ribonucleoprotein</keyword>
<accession>A0ABQ6IV64</accession>
<evidence type="ECO:0000256" key="5">
    <source>
        <dbReference type="HAMAP-Rule" id="MF_00391"/>
    </source>
</evidence>
<dbReference type="PANTHER" id="PTHR14503">
    <property type="entry name" value="MITOCHONDRIAL RIBOSOMAL PROTEIN 34 FAMILY MEMBER"/>
    <property type="match status" value="1"/>
</dbReference>
<gene>
    <name evidence="5 6" type="primary">rpmH</name>
    <name evidence="6" type="ORF">GCM10025883_38550</name>
</gene>
<reference evidence="7" key="1">
    <citation type="journal article" date="2019" name="Int. J. Syst. Evol. Microbiol.">
        <title>The Global Catalogue of Microorganisms (GCM) 10K type strain sequencing project: providing services to taxonomists for standard genome sequencing and annotation.</title>
        <authorList>
            <consortium name="The Broad Institute Genomics Platform"/>
            <consortium name="The Broad Institute Genome Sequencing Center for Infectious Disease"/>
            <person name="Wu L."/>
            <person name="Ma J."/>
        </authorList>
    </citation>
    <scope>NUCLEOTIDE SEQUENCE [LARGE SCALE GENOMIC DNA]</scope>
    <source>
        <strain evidence="7">NBRC 113072</strain>
    </source>
</reference>
<dbReference type="GO" id="GO:0005840">
    <property type="term" value="C:ribosome"/>
    <property type="evidence" value="ECO:0007669"/>
    <property type="project" value="UniProtKB-KW"/>
</dbReference>
<dbReference type="PROSITE" id="PS00784">
    <property type="entry name" value="RIBOSOMAL_L34"/>
    <property type="match status" value="1"/>
</dbReference>
<dbReference type="NCBIfam" id="TIGR01030">
    <property type="entry name" value="rpmH_bact"/>
    <property type="match status" value="1"/>
</dbReference>
<evidence type="ECO:0000256" key="3">
    <source>
        <dbReference type="ARBA" id="ARBA00023274"/>
    </source>
</evidence>
<dbReference type="InterPro" id="IPR000271">
    <property type="entry name" value="Ribosomal_bL34"/>
</dbReference>
<dbReference type="Pfam" id="PF00468">
    <property type="entry name" value="Ribosomal_L34"/>
    <property type="match status" value="1"/>
</dbReference>